<dbReference type="PATRIC" id="fig|908937.9.peg.2479"/>
<keyword evidence="2" id="KW-0378">Hydrolase</keyword>
<protein>
    <recommendedName>
        <fullName evidence="10">Beta-galactosidase</fullName>
    </recommendedName>
</protein>
<dbReference type="Proteomes" id="UP000007820">
    <property type="component" value="Unassembled WGS sequence"/>
</dbReference>
<dbReference type="STRING" id="908937.Prede_2345"/>
<reference evidence="7 8" key="1">
    <citation type="submission" date="2011-04" db="EMBL/GenBank/DDBJ databases">
        <authorList>
            <person name="Muzny D."/>
            <person name="Qin X."/>
            <person name="Deng J."/>
            <person name="Jiang H."/>
            <person name="Liu Y."/>
            <person name="Qu J."/>
            <person name="Song X.-Z."/>
            <person name="Zhang L."/>
            <person name="Thornton R."/>
            <person name="Coyle M."/>
            <person name="Francisco L."/>
            <person name="Jackson L."/>
            <person name="Javaid M."/>
            <person name="Korchina V."/>
            <person name="Kovar C."/>
            <person name="Mata R."/>
            <person name="Mathew T."/>
            <person name="Ngo R."/>
            <person name="Nguyen L."/>
            <person name="Nguyen N."/>
            <person name="Okwuonu G."/>
            <person name="Ongeri F."/>
            <person name="Pham C."/>
            <person name="Simmons D."/>
            <person name="Wilczek-Boney K."/>
            <person name="Hale W."/>
            <person name="Jakkamsetti A."/>
            <person name="Pham P."/>
            <person name="Ruth R."/>
            <person name="San Lucas F."/>
            <person name="Warren J."/>
            <person name="Zhang J."/>
            <person name="Zhao Z."/>
            <person name="Zhou C."/>
            <person name="Zhu D."/>
            <person name="Lee S."/>
            <person name="Bess C."/>
            <person name="Blankenburg K."/>
            <person name="Forbes L."/>
            <person name="Fu Q."/>
            <person name="Gubbala S."/>
            <person name="Hirani K."/>
            <person name="Jayaseelan J.C."/>
            <person name="Lara F."/>
            <person name="Munidasa M."/>
            <person name="Palculict T."/>
            <person name="Patil S."/>
            <person name="Pu L.-L."/>
            <person name="Saada N."/>
            <person name="Tang L."/>
            <person name="Weissenberger G."/>
            <person name="Zhu Y."/>
            <person name="Hemphill L."/>
            <person name="Shang Y."/>
            <person name="Youmans B."/>
            <person name="Ayvaz T."/>
            <person name="Ross M."/>
            <person name="Santibanez J."/>
            <person name="Aqrawi P."/>
            <person name="Gross S."/>
            <person name="Joshi V."/>
            <person name="Fowler G."/>
            <person name="Nazareth L."/>
            <person name="Reid J."/>
            <person name="Worley K."/>
            <person name="Petrosino J."/>
            <person name="Highlander S."/>
            <person name="Gibbs R."/>
        </authorList>
    </citation>
    <scope>NUCLEOTIDE SEQUENCE [LARGE SCALE GENOMIC DNA]</scope>
    <source>
        <strain evidence="7 8">DSM 3688</strain>
    </source>
</reference>
<feature type="domain" description="DUF4982" evidence="4">
    <location>
        <begin position="174"/>
        <end position="233"/>
    </location>
</feature>
<organism evidence="7 8">
    <name type="scientific">Prevotella dentalis (strain ATCC 49559 / DSM 3688 / JCM 13448 / NCTC 12043 / ES 2772)</name>
    <name type="common">Mitsuokella dentalis</name>
    <dbReference type="NCBI Taxonomy" id="908937"/>
    <lineage>
        <taxon>Bacteria</taxon>
        <taxon>Pseudomonadati</taxon>
        <taxon>Bacteroidota</taxon>
        <taxon>Bacteroidia</taxon>
        <taxon>Bacteroidales</taxon>
        <taxon>Prevotellaceae</taxon>
        <taxon>Prevotella</taxon>
    </lineage>
</organism>
<dbReference type="Pfam" id="PF16355">
    <property type="entry name" value="DUF4982"/>
    <property type="match status" value="1"/>
</dbReference>
<evidence type="ECO:0000256" key="2">
    <source>
        <dbReference type="ARBA" id="ARBA00022801"/>
    </source>
</evidence>
<reference evidence="6" key="2">
    <citation type="submission" date="2012-02" db="EMBL/GenBank/DDBJ databases">
        <title>Complete sequence of chromosome 2 of Prevotella dentalis DSM 3688.</title>
        <authorList>
            <consortium name="US DOE Joint Genome Institute (JGI-PGF)"/>
            <person name="Lucas S."/>
            <person name="Copeland A."/>
            <person name="Lapidus A."/>
            <person name="Glavina del Rio T."/>
            <person name="Dalin E."/>
            <person name="Tice H."/>
            <person name="Bruce D."/>
            <person name="Goodwin L."/>
            <person name="Pitluck S."/>
            <person name="Peters L."/>
            <person name="Mikhailova N."/>
            <person name="Chertkov O."/>
            <person name="Kyrpides N."/>
            <person name="Mavromatis K."/>
            <person name="Ivanova N."/>
            <person name="Brettin T."/>
            <person name="Detter J.C."/>
            <person name="Han C."/>
            <person name="Larimer F."/>
            <person name="Land M."/>
            <person name="Hauser L."/>
            <person name="Markowitz V."/>
            <person name="Cheng J.-F."/>
            <person name="Hugenholtz P."/>
            <person name="Woyke T."/>
            <person name="Wu D."/>
            <person name="Gronow S."/>
            <person name="Wellnitz S."/>
            <person name="Brambilla E."/>
            <person name="Klenk H.-P."/>
            <person name="Eisen J.A."/>
        </authorList>
    </citation>
    <scope>NUCLEOTIDE SEQUENCE [LARGE SCALE GENOMIC DNA]</scope>
    <source>
        <strain evidence="6">DSM 3688</strain>
    </source>
</reference>
<dbReference type="InterPro" id="IPR040605">
    <property type="entry name" value="Glyco_hydro2_dom5"/>
</dbReference>
<evidence type="ECO:0000313" key="7">
    <source>
        <dbReference type="EMBL" id="EGQ11914.1"/>
    </source>
</evidence>
<dbReference type="EMBL" id="CP003369">
    <property type="protein sequence ID" value="AGB29611.1"/>
    <property type="molecule type" value="Genomic_DNA"/>
</dbReference>
<keyword evidence="3" id="KW-0326">Glycosidase</keyword>
<accession>F9D6J7</accession>
<dbReference type="InterPro" id="IPR032311">
    <property type="entry name" value="DUF4982"/>
</dbReference>
<gene>
    <name evidence="6" type="ordered locus">Prede_2345</name>
    <name evidence="7" type="ORF">HMPREF9136_2475</name>
</gene>
<keyword evidence="9" id="KW-1185">Reference proteome</keyword>
<dbReference type="PANTHER" id="PTHR42732">
    <property type="entry name" value="BETA-GALACTOSIDASE"/>
    <property type="match status" value="1"/>
</dbReference>
<dbReference type="Pfam" id="PF18565">
    <property type="entry name" value="Glyco_hydro2_C5"/>
    <property type="match status" value="1"/>
</dbReference>
<dbReference type="PANTHER" id="PTHR42732:SF1">
    <property type="entry name" value="BETA-MANNOSIDASE"/>
    <property type="match status" value="1"/>
</dbReference>
<sequence length="352" mass="39038">MRFPQNHAIFAAAIQPTVIFRNLLFLFIALAAADHVRAPQRILWQTESYPRDAFRNWQRTRDFAYIIGDIVWTGLDYLGESGIGRWHYAGESSGEHYQRDQFPYHGAYCGDVDLTGWRKPISHYRDMLWNRDTAPTLYMAVKEPNGYGRKGDIKETQWSVWPTWESWNWPGWEGRTIDVEVCSKAPAMRLYLNGRLVGEKPTTLATEFKAVFPVAYAAGQLRAVAVDTAGRETDSVLLATAGAPAAVRLTADRTAMPAYGQSLAYVTAEVIDAEGRVVPNASLPLTVRVDGPARLLAAGSADLEDLEPLTSNRATTWKGRASIVVRSRQKRGSATISVASSLGTHAITLPVR</sequence>
<dbReference type="InterPro" id="IPR013783">
    <property type="entry name" value="Ig-like_fold"/>
</dbReference>
<proteinExistence type="inferred from homology"/>
<evidence type="ECO:0000259" key="5">
    <source>
        <dbReference type="Pfam" id="PF18565"/>
    </source>
</evidence>
<dbReference type="eggNOG" id="COG3250">
    <property type="taxonomic scope" value="Bacteria"/>
</dbReference>
<comment type="similarity">
    <text evidence="1">Belongs to the glycosyl hydrolase 2 family.</text>
</comment>
<name>F9D6J7_PREDD</name>
<evidence type="ECO:0000256" key="1">
    <source>
        <dbReference type="ARBA" id="ARBA00007401"/>
    </source>
</evidence>
<dbReference type="AlphaFoldDB" id="F9D6J7"/>
<dbReference type="InterPro" id="IPR051913">
    <property type="entry name" value="GH2_Domain-Containing"/>
</dbReference>
<evidence type="ECO:0008006" key="10">
    <source>
        <dbReference type="Google" id="ProtNLM"/>
    </source>
</evidence>
<dbReference type="OrthoDB" id="9801077at2"/>
<evidence type="ECO:0000259" key="4">
    <source>
        <dbReference type="Pfam" id="PF16355"/>
    </source>
</evidence>
<evidence type="ECO:0000313" key="8">
    <source>
        <dbReference type="Proteomes" id="UP000007820"/>
    </source>
</evidence>
<dbReference type="HOGENOM" id="CLU_787223_0_0_10"/>
<evidence type="ECO:0000313" key="9">
    <source>
        <dbReference type="Proteomes" id="UP000010862"/>
    </source>
</evidence>
<dbReference type="RefSeq" id="WP_005847538.1">
    <property type="nucleotide sequence ID" value="NC_019968.1"/>
</dbReference>
<dbReference type="Gene3D" id="3.20.20.80">
    <property type="entry name" value="Glycosidases"/>
    <property type="match status" value="1"/>
</dbReference>
<dbReference type="KEGG" id="pdt:Prede_2345"/>
<dbReference type="EMBL" id="AFPW01000047">
    <property type="protein sequence ID" value="EGQ11914.1"/>
    <property type="molecule type" value="Genomic_DNA"/>
</dbReference>
<dbReference type="Gene3D" id="2.60.40.10">
    <property type="entry name" value="Immunoglobulins"/>
    <property type="match status" value="2"/>
</dbReference>
<feature type="domain" description="Glycoside hydrolase family 2" evidence="5">
    <location>
        <begin position="248"/>
        <end position="340"/>
    </location>
</feature>
<evidence type="ECO:0000256" key="3">
    <source>
        <dbReference type="ARBA" id="ARBA00023295"/>
    </source>
</evidence>
<evidence type="ECO:0000313" key="6">
    <source>
        <dbReference type="EMBL" id="AGB29611.1"/>
    </source>
</evidence>
<dbReference type="GO" id="GO:0016798">
    <property type="term" value="F:hydrolase activity, acting on glycosyl bonds"/>
    <property type="evidence" value="ECO:0007669"/>
    <property type="project" value="UniProtKB-KW"/>
</dbReference>
<dbReference type="Proteomes" id="UP000010862">
    <property type="component" value="Chromosome 2"/>
</dbReference>